<comment type="caution">
    <text evidence="2">The sequence shown here is derived from an EMBL/GenBank/DDBJ whole genome shotgun (WGS) entry which is preliminary data.</text>
</comment>
<evidence type="ECO:0000256" key="1">
    <source>
        <dbReference type="SAM" id="Phobius"/>
    </source>
</evidence>
<keyword evidence="1" id="KW-0472">Membrane</keyword>
<dbReference type="Pfam" id="PF14015">
    <property type="entry name" value="DUF4231"/>
    <property type="match status" value="1"/>
</dbReference>
<name>A0ABW4XDV6_9ACTN</name>
<gene>
    <name evidence="2" type="ORF">ACFSHS_18525</name>
</gene>
<keyword evidence="3" id="KW-1185">Reference proteome</keyword>
<reference evidence="3" key="1">
    <citation type="journal article" date="2019" name="Int. J. Syst. Evol. Microbiol.">
        <title>The Global Catalogue of Microorganisms (GCM) 10K type strain sequencing project: providing services to taxonomists for standard genome sequencing and annotation.</title>
        <authorList>
            <consortium name="The Broad Institute Genomics Platform"/>
            <consortium name="The Broad Institute Genome Sequencing Center for Infectious Disease"/>
            <person name="Wu L."/>
            <person name="Ma J."/>
        </authorList>
    </citation>
    <scope>NUCLEOTIDE SEQUENCE [LARGE SCALE GENOMIC DNA]</scope>
    <source>
        <strain evidence="3">JCM 3338</strain>
    </source>
</reference>
<evidence type="ECO:0000313" key="3">
    <source>
        <dbReference type="Proteomes" id="UP001597402"/>
    </source>
</evidence>
<keyword evidence="1" id="KW-0812">Transmembrane</keyword>
<dbReference type="InterPro" id="IPR025325">
    <property type="entry name" value="DUF4231"/>
</dbReference>
<proteinExistence type="predicted"/>
<feature type="transmembrane region" description="Helical" evidence="1">
    <location>
        <begin position="101"/>
        <end position="120"/>
    </location>
</feature>
<evidence type="ECO:0000313" key="2">
    <source>
        <dbReference type="EMBL" id="MFD2093560.1"/>
    </source>
</evidence>
<dbReference type="EMBL" id="JBHUHP010000023">
    <property type="protein sequence ID" value="MFD2093560.1"/>
    <property type="molecule type" value="Genomic_DNA"/>
</dbReference>
<accession>A0ABW4XDV6</accession>
<feature type="transmembrane region" description="Helical" evidence="1">
    <location>
        <begin position="77"/>
        <end position="95"/>
    </location>
</feature>
<organism evidence="2 3">
    <name type="scientific">Blastococcus deserti</name>
    <dbReference type="NCBI Taxonomy" id="2259033"/>
    <lineage>
        <taxon>Bacteria</taxon>
        <taxon>Bacillati</taxon>
        <taxon>Actinomycetota</taxon>
        <taxon>Actinomycetes</taxon>
        <taxon>Geodermatophilales</taxon>
        <taxon>Geodermatophilaceae</taxon>
        <taxon>Blastococcus</taxon>
    </lineage>
</organism>
<dbReference type="RefSeq" id="WP_376879272.1">
    <property type="nucleotide sequence ID" value="NZ_JBHUHP010000023.1"/>
</dbReference>
<protein>
    <submittedName>
        <fullName evidence="2">DUF4231 domain-containing protein</fullName>
    </submittedName>
</protein>
<dbReference type="Proteomes" id="UP001597402">
    <property type="component" value="Unassembled WGS sequence"/>
</dbReference>
<sequence>MARPALLVRFPKPFWWRPDPDTPWPEDWPVVPTDAETLYPRLAPDLRVWQQELEHRFRRLDHRAELLQQRFWRQRTTLILGGLVATTLGAVQTAQGGGNEYLAAAQALVTGLLTGVAALLGGSRAQEGYLDARLRAERIKSEFFLYLARAGDYAGADGLDRLRLTVDDIADVEGAR</sequence>
<keyword evidence="1" id="KW-1133">Transmembrane helix</keyword>